<feature type="domain" description="Signal transduction histidine kinase subgroup 3 dimerisation and phosphoacceptor" evidence="6">
    <location>
        <begin position="187"/>
        <end position="245"/>
    </location>
</feature>
<evidence type="ECO:0000256" key="4">
    <source>
        <dbReference type="SAM" id="MobiDB-lite"/>
    </source>
</evidence>
<evidence type="ECO:0000313" key="8">
    <source>
        <dbReference type="Proteomes" id="UP001240984"/>
    </source>
</evidence>
<keyword evidence="5" id="KW-0472">Membrane</keyword>
<accession>A0ABT9MRB5</accession>
<keyword evidence="5" id="KW-1133">Transmembrane helix</keyword>
<keyword evidence="8" id="KW-1185">Reference proteome</keyword>
<evidence type="ECO:0000259" key="6">
    <source>
        <dbReference type="Pfam" id="PF07730"/>
    </source>
</evidence>
<dbReference type="Gene3D" id="3.30.565.10">
    <property type="entry name" value="Histidine kinase-like ATPase, C-terminal domain"/>
    <property type="match status" value="1"/>
</dbReference>
<feature type="transmembrane region" description="Helical" evidence="5">
    <location>
        <begin position="46"/>
        <end position="65"/>
    </location>
</feature>
<proteinExistence type="predicted"/>
<keyword evidence="1 7" id="KW-0808">Transferase</keyword>
<dbReference type="GO" id="GO:0004673">
    <property type="term" value="F:protein histidine kinase activity"/>
    <property type="evidence" value="ECO:0007669"/>
    <property type="project" value="UniProtKB-EC"/>
</dbReference>
<dbReference type="Proteomes" id="UP001240984">
    <property type="component" value="Unassembled WGS sequence"/>
</dbReference>
<keyword evidence="5" id="KW-0812">Transmembrane</keyword>
<feature type="compositionally biased region" description="Low complexity" evidence="4">
    <location>
        <begin position="409"/>
        <end position="432"/>
    </location>
</feature>
<feature type="transmembrane region" description="Helical" evidence="5">
    <location>
        <begin position="142"/>
        <end position="162"/>
    </location>
</feature>
<dbReference type="InterPro" id="IPR050482">
    <property type="entry name" value="Sensor_HK_TwoCompSys"/>
</dbReference>
<dbReference type="PANTHER" id="PTHR24421">
    <property type="entry name" value="NITRATE/NITRITE SENSOR PROTEIN NARX-RELATED"/>
    <property type="match status" value="1"/>
</dbReference>
<name>A0ABT9MRB5_9ACTN</name>
<feature type="transmembrane region" description="Helical" evidence="5">
    <location>
        <begin position="118"/>
        <end position="135"/>
    </location>
</feature>
<evidence type="ECO:0000256" key="2">
    <source>
        <dbReference type="ARBA" id="ARBA00022777"/>
    </source>
</evidence>
<feature type="transmembrane region" description="Helical" evidence="5">
    <location>
        <begin position="86"/>
        <end position="112"/>
    </location>
</feature>
<evidence type="ECO:0000313" key="7">
    <source>
        <dbReference type="EMBL" id="MDP9793967.1"/>
    </source>
</evidence>
<dbReference type="InterPro" id="IPR036890">
    <property type="entry name" value="HATPase_C_sf"/>
</dbReference>
<dbReference type="InterPro" id="IPR011712">
    <property type="entry name" value="Sig_transdc_His_kin_sub3_dim/P"/>
</dbReference>
<dbReference type="CDD" id="cd16917">
    <property type="entry name" value="HATPase_UhpB-NarQ-NarX-like"/>
    <property type="match status" value="1"/>
</dbReference>
<dbReference type="Pfam" id="PF07730">
    <property type="entry name" value="HisKA_3"/>
    <property type="match status" value="1"/>
</dbReference>
<comment type="caution">
    <text evidence="7">The sequence shown here is derived from an EMBL/GenBank/DDBJ whole genome shotgun (WGS) entry which is preliminary data.</text>
</comment>
<dbReference type="PANTHER" id="PTHR24421:SF63">
    <property type="entry name" value="SENSOR HISTIDINE KINASE DESK"/>
    <property type="match status" value="1"/>
</dbReference>
<gene>
    <name evidence="7" type="ORF">J2S43_002479</name>
</gene>
<dbReference type="EMBL" id="JAUSRA010000001">
    <property type="protein sequence ID" value="MDP9793967.1"/>
    <property type="molecule type" value="Genomic_DNA"/>
</dbReference>
<dbReference type="EC" id="2.7.13.3" evidence="7"/>
<keyword evidence="3" id="KW-0902">Two-component regulatory system</keyword>
<evidence type="ECO:0000256" key="1">
    <source>
        <dbReference type="ARBA" id="ARBA00022679"/>
    </source>
</evidence>
<keyword evidence="2 7" id="KW-0418">Kinase</keyword>
<evidence type="ECO:0000256" key="3">
    <source>
        <dbReference type="ARBA" id="ARBA00023012"/>
    </source>
</evidence>
<dbReference type="RefSeq" id="WP_306829074.1">
    <property type="nucleotide sequence ID" value="NZ_JAUSRA010000001.1"/>
</dbReference>
<sequence length="432" mass="45902">MFRWSRSTASGEIAAVVGVWLLVLLMLFNGIGQAFAQRRRGDLTVPAELLCDALSFVIAGCYLRLEILIGRGLRDRRITVLVWIQVVASLVILGLGSVWVMLSLALGATLLVATSRRGRLAVALLGTADVILLLAKSDGTPAVLMVGVVAMVIVCGFGLYVLTRLRVVLHELRRTREEMARARVDEERLRISRELHDLLGRTLVAVSLRNEAALRLLDTDLERCRTQLTALQSLVIDGQARLRALTSGPALISLGDELAGARELFELLGVRAEIDAVAVDDHVVDQTLAAVVREAVTNTLKHGRPTWCRIGVRHEAGAVVVTVVNNGVVPPAADGAHTGLDDIRARVAAVGGVLTAEATPDGQFRVVARIPQATAHLSVARETDPQVAPEAHLSVPREVEPPVSREVGPDGAEGAGAAARSAPPAGRAAVGS</sequence>
<dbReference type="Gene3D" id="1.20.5.1930">
    <property type="match status" value="1"/>
</dbReference>
<evidence type="ECO:0000256" key="5">
    <source>
        <dbReference type="SAM" id="Phobius"/>
    </source>
</evidence>
<feature type="region of interest" description="Disordered" evidence="4">
    <location>
        <begin position="379"/>
        <end position="432"/>
    </location>
</feature>
<dbReference type="SUPFAM" id="SSF55874">
    <property type="entry name" value="ATPase domain of HSP90 chaperone/DNA topoisomerase II/histidine kinase"/>
    <property type="match status" value="1"/>
</dbReference>
<reference evidence="7 8" key="1">
    <citation type="submission" date="2023-07" db="EMBL/GenBank/DDBJ databases">
        <title>Sequencing the genomes of 1000 actinobacteria strains.</title>
        <authorList>
            <person name="Klenk H.-P."/>
        </authorList>
    </citation>
    <scope>NUCLEOTIDE SEQUENCE [LARGE SCALE GENOMIC DNA]</scope>
    <source>
        <strain evidence="7 8">DSM 44710</strain>
    </source>
</reference>
<protein>
    <submittedName>
        <fullName evidence="7">Two-component system sensor histidine kinase DesK</fullName>
        <ecNumber evidence="7">2.7.13.3</ecNumber>
    </submittedName>
</protein>
<organism evidence="7 8">
    <name type="scientific">Catenuloplanes nepalensis</name>
    <dbReference type="NCBI Taxonomy" id="587533"/>
    <lineage>
        <taxon>Bacteria</taxon>
        <taxon>Bacillati</taxon>
        <taxon>Actinomycetota</taxon>
        <taxon>Actinomycetes</taxon>
        <taxon>Micromonosporales</taxon>
        <taxon>Micromonosporaceae</taxon>
        <taxon>Catenuloplanes</taxon>
    </lineage>
</organism>